<evidence type="ECO:0000313" key="2">
    <source>
        <dbReference type="Proteomes" id="UP001605036"/>
    </source>
</evidence>
<dbReference type="EMBL" id="JBHFFA010000006">
    <property type="protein sequence ID" value="KAL2621856.1"/>
    <property type="molecule type" value="Genomic_DNA"/>
</dbReference>
<gene>
    <name evidence="1" type="ORF">R1flu_002061</name>
</gene>
<protein>
    <submittedName>
        <fullName evidence="1">Uncharacterized protein</fullName>
    </submittedName>
</protein>
<dbReference type="Proteomes" id="UP001605036">
    <property type="component" value="Unassembled WGS sequence"/>
</dbReference>
<sequence length="92" mass="10588">MTGAHDYMVIDQSLVCCGRSPHEGRRRLNCREPCITTDGHYLQRNVFTKEVYLAKEQGLQNGKASLFCLYRPTGIHRSVTSVISWPCSWEFH</sequence>
<organism evidence="1 2">
    <name type="scientific">Riccia fluitans</name>
    <dbReference type="NCBI Taxonomy" id="41844"/>
    <lineage>
        <taxon>Eukaryota</taxon>
        <taxon>Viridiplantae</taxon>
        <taxon>Streptophyta</taxon>
        <taxon>Embryophyta</taxon>
        <taxon>Marchantiophyta</taxon>
        <taxon>Marchantiopsida</taxon>
        <taxon>Marchantiidae</taxon>
        <taxon>Marchantiales</taxon>
        <taxon>Ricciaceae</taxon>
        <taxon>Riccia</taxon>
    </lineage>
</organism>
<comment type="caution">
    <text evidence="1">The sequence shown here is derived from an EMBL/GenBank/DDBJ whole genome shotgun (WGS) entry which is preliminary data.</text>
</comment>
<accession>A0ABD1Y5F9</accession>
<proteinExistence type="predicted"/>
<keyword evidence="2" id="KW-1185">Reference proteome</keyword>
<evidence type="ECO:0000313" key="1">
    <source>
        <dbReference type="EMBL" id="KAL2621856.1"/>
    </source>
</evidence>
<dbReference type="AlphaFoldDB" id="A0ABD1Y5F9"/>
<name>A0ABD1Y5F9_9MARC</name>
<reference evidence="1 2" key="1">
    <citation type="submission" date="2024-09" db="EMBL/GenBank/DDBJ databases">
        <title>Chromosome-scale assembly of Riccia fluitans.</title>
        <authorList>
            <person name="Paukszto L."/>
            <person name="Sawicki J."/>
            <person name="Karawczyk K."/>
            <person name="Piernik-Szablinska J."/>
            <person name="Szczecinska M."/>
            <person name="Mazdziarz M."/>
        </authorList>
    </citation>
    <scope>NUCLEOTIDE SEQUENCE [LARGE SCALE GENOMIC DNA]</scope>
    <source>
        <strain evidence="1">Rf_01</strain>
        <tissue evidence="1">Aerial parts of the thallus</tissue>
    </source>
</reference>